<dbReference type="AlphaFoldDB" id="X0ZC13"/>
<accession>X0ZC13</accession>
<name>X0ZC13_9ZZZZ</name>
<protein>
    <submittedName>
        <fullName evidence="3">Uncharacterized protein</fullName>
    </submittedName>
</protein>
<evidence type="ECO:0000313" key="2">
    <source>
        <dbReference type="EMBL" id="GAG67119.1"/>
    </source>
</evidence>
<dbReference type="EMBL" id="BART01008003">
    <property type="protein sequence ID" value="GAG67119.1"/>
    <property type="molecule type" value="Genomic_DNA"/>
</dbReference>
<organism evidence="3">
    <name type="scientific">marine sediment metagenome</name>
    <dbReference type="NCBI Taxonomy" id="412755"/>
    <lineage>
        <taxon>unclassified sequences</taxon>
        <taxon>metagenomes</taxon>
        <taxon>ecological metagenomes</taxon>
    </lineage>
</organism>
<gene>
    <name evidence="2" type="ORF">S01H4_18087</name>
    <name evidence="3" type="ORF">S01H4_18089</name>
</gene>
<comment type="caution">
    <text evidence="3">The sequence shown here is derived from an EMBL/GenBank/DDBJ whole genome shotgun (WGS) entry which is preliminary data.</text>
</comment>
<dbReference type="EMBL" id="BART01008003">
    <property type="protein sequence ID" value="GAG67125.1"/>
    <property type="molecule type" value="Genomic_DNA"/>
</dbReference>
<feature type="region of interest" description="Disordered" evidence="1">
    <location>
        <begin position="23"/>
        <end position="47"/>
    </location>
</feature>
<evidence type="ECO:0000256" key="1">
    <source>
        <dbReference type="SAM" id="MobiDB-lite"/>
    </source>
</evidence>
<feature type="compositionally biased region" description="Basic and acidic residues" evidence="1">
    <location>
        <begin position="23"/>
        <end position="34"/>
    </location>
</feature>
<proteinExistence type="predicted"/>
<feature type="compositionally biased region" description="Basic residues" evidence="1">
    <location>
        <begin position="38"/>
        <end position="47"/>
    </location>
</feature>
<reference evidence="3" key="1">
    <citation type="journal article" date="2014" name="Front. Microbiol.">
        <title>High frequency of phylogenetically diverse reductive dehalogenase-homologous genes in deep subseafloor sedimentary metagenomes.</title>
        <authorList>
            <person name="Kawai M."/>
            <person name="Futagami T."/>
            <person name="Toyoda A."/>
            <person name="Takaki Y."/>
            <person name="Nishi S."/>
            <person name="Hori S."/>
            <person name="Arai W."/>
            <person name="Tsubouchi T."/>
            <person name="Morono Y."/>
            <person name="Uchiyama I."/>
            <person name="Ito T."/>
            <person name="Fujiyama A."/>
            <person name="Inagaki F."/>
            <person name="Takami H."/>
        </authorList>
    </citation>
    <scope>NUCLEOTIDE SEQUENCE</scope>
    <source>
        <strain evidence="3">Expedition CK06-06</strain>
    </source>
</reference>
<evidence type="ECO:0000313" key="3">
    <source>
        <dbReference type="EMBL" id="GAG67125.1"/>
    </source>
</evidence>
<sequence>MRFNLTGIKEEIGSLKARVAKLEAEEKREQKEGTIRPGTKRGRKPKE</sequence>